<evidence type="ECO:0000256" key="1">
    <source>
        <dbReference type="SAM" id="MobiDB-lite"/>
    </source>
</evidence>
<comment type="caution">
    <text evidence="2">The sequence shown here is derived from an EMBL/GenBank/DDBJ whole genome shotgun (WGS) entry which is preliminary data.</text>
</comment>
<feature type="region of interest" description="Disordered" evidence="1">
    <location>
        <begin position="29"/>
        <end position="69"/>
    </location>
</feature>
<sequence length="69" mass="7825">LTLSIQPSNIYDLIDKPSTIDFNNNKITTNANTNTNTNTNINTNTNTNTNYDYRYGAPMQSHDLDQNLE</sequence>
<dbReference type="AlphaFoldDB" id="A0A8S2Y201"/>
<dbReference type="EMBL" id="CAJOBI010088147">
    <property type="protein sequence ID" value="CAF4529301.1"/>
    <property type="molecule type" value="Genomic_DNA"/>
</dbReference>
<feature type="compositionally biased region" description="Low complexity" evidence="1">
    <location>
        <begin position="29"/>
        <end position="50"/>
    </location>
</feature>
<feature type="non-terminal residue" evidence="2">
    <location>
        <position position="69"/>
    </location>
</feature>
<feature type="non-terminal residue" evidence="2">
    <location>
        <position position="1"/>
    </location>
</feature>
<gene>
    <name evidence="2" type="ORF">SMN809_LOCUS36153</name>
</gene>
<evidence type="ECO:0000313" key="2">
    <source>
        <dbReference type="EMBL" id="CAF4529301.1"/>
    </source>
</evidence>
<organism evidence="2 3">
    <name type="scientific">Rotaria magnacalcarata</name>
    <dbReference type="NCBI Taxonomy" id="392030"/>
    <lineage>
        <taxon>Eukaryota</taxon>
        <taxon>Metazoa</taxon>
        <taxon>Spiralia</taxon>
        <taxon>Gnathifera</taxon>
        <taxon>Rotifera</taxon>
        <taxon>Eurotatoria</taxon>
        <taxon>Bdelloidea</taxon>
        <taxon>Philodinida</taxon>
        <taxon>Philodinidae</taxon>
        <taxon>Rotaria</taxon>
    </lineage>
</organism>
<name>A0A8S2Y201_9BILA</name>
<accession>A0A8S2Y201</accession>
<evidence type="ECO:0000313" key="3">
    <source>
        <dbReference type="Proteomes" id="UP000676336"/>
    </source>
</evidence>
<proteinExistence type="predicted"/>
<protein>
    <submittedName>
        <fullName evidence="2">Uncharacterized protein</fullName>
    </submittedName>
</protein>
<dbReference type="Proteomes" id="UP000676336">
    <property type="component" value="Unassembled WGS sequence"/>
</dbReference>
<reference evidence="2" key="1">
    <citation type="submission" date="2021-02" db="EMBL/GenBank/DDBJ databases">
        <authorList>
            <person name="Nowell W R."/>
        </authorList>
    </citation>
    <scope>NUCLEOTIDE SEQUENCE</scope>
</reference>